<proteinExistence type="predicted"/>
<accession>A0A2T4URC8</accession>
<protein>
    <submittedName>
        <fullName evidence="1">Uncharacterized protein</fullName>
    </submittedName>
</protein>
<gene>
    <name evidence="1" type="ORF">C1I63_03895</name>
</gene>
<dbReference type="AlphaFoldDB" id="A0A2T4URC8"/>
<dbReference type="EMBL" id="PZPL01000001">
    <property type="protein sequence ID" value="PTL72065.1"/>
    <property type="molecule type" value="Genomic_DNA"/>
</dbReference>
<dbReference type="Proteomes" id="UP000241085">
    <property type="component" value="Unassembled WGS sequence"/>
</dbReference>
<evidence type="ECO:0000313" key="1">
    <source>
        <dbReference type="EMBL" id="PTL72065.1"/>
    </source>
</evidence>
<keyword evidence="2" id="KW-1185">Reference proteome</keyword>
<sequence>MPPRTRLQTTVDTACERGAMCVHDRAGHGLGALQLRLARATPQGRVDAIVASVDNEGWIELVLWESGATERVWHHAPTALAAGAPVSFHARYGVLTAGAQQISVARG</sequence>
<organism evidence="1 2">
    <name type="scientific">Rathayibacter caricis DSM 15933</name>
    <dbReference type="NCBI Taxonomy" id="1328867"/>
    <lineage>
        <taxon>Bacteria</taxon>
        <taxon>Bacillati</taxon>
        <taxon>Actinomycetota</taxon>
        <taxon>Actinomycetes</taxon>
        <taxon>Micrococcales</taxon>
        <taxon>Microbacteriaceae</taxon>
        <taxon>Rathayibacter</taxon>
    </lineage>
</organism>
<dbReference type="RefSeq" id="WP_107573845.1">
    <property type="nucleotide sequence ID" value="NZ_PZPL01000001.1"/>
</dbReference>
<evidence type="ECO:0000313" key="2">
    <source>
        <dbReference type="Proteomes" id="UP000241085"/>
    </source>
</evidence>
<comment type="caution">
    <text evidence="1">The sequence shown here is derived from an EMBL/GenBank/DDBJ whole genome shotgun (WGS) entry which is preliminary data.</text>
</comment>
<reference evidence="1 2" key="1">
    <citation type="submission" date="2018-03" db="EMBL/GenBank/DDBJ databases">
        <title>Bacteriophage NCPPB3778 and a type I-E CRISPR drive the evolution of the US Biological Select Agent, Rathayibacter toxicus.</title>
        <authorList>
            <person name="Davis E.W.II."/>
            <person name="Tabima J.F."/>
            <person name="Weisberg A.J."/>
            <person name="Dantas Lopes L."/>
            <person name="Wiseman M.S."/>
            <person name="Wiseman M.S."/>
            <person name="Pupko T."/>
            <person name="Belcher M.S."/>
            <person name="Sechler A.J."/>
            <person name="Tancos M.A."/>
            <person name="Schroeder B.K."/>
            <person name="Murray T.D."/>
            <person name="Luster D.G."/>
            <person name="Schneider W.L."/>
            <person name="Rogers E."/>
            <person name="Andreote F.D."/>
            <person name="Grunwald N.J."/>
            <person name="Putnam M.L."/>
            <person name="Chang J.H."/>
        </authorList>
    </citation>
    <scope>NUCLEOTIDE SEQUENCE [LARGE SCALE GENOMIC DNA]</scope>
    <source>
        <strain evidence="1 2">DSM 15933</strain>
    </source>
</reference>
<name>A0A2T4URC8_9MICO</name>